<sequence length="164" mass="18699">MKGSYFLFWFIVPFLSVMLSLENPTPTTDWHNSSPDDSHQKEFLANTWFKYPSGHWERKFHYGHFTTPPAEPSLVRPNSSFYLLTFSSMMGSFAYLRHFGHLAMVTVPIGSVIAGLNLRALAHKIGDLFPIKWVPDTTPGSESASSSNLKWSSWDMWSRPLALQ</sequence>
<organism evidence="1 2">
    <name type="scientific">Entomophthora muscae</name>
    <dbReference type="NCBI Taxonomy" id="34485"/>
    <lineage>
        <taxon>Eukaryota</taxon>
        <taxon>Fungi</taxon>
        <taxon>Fungi incertae sedis</taxon>
        <taxon>Zoopagomycota</taxon>
        <taxon>Entomophthoromycotina</taxon>
        <taxon>Entomophthoromycetes</taxon>
        <taxon>Entomophthorales</taxon>
        <taxon>Entomophthoraceae</taxon>
        <taxon>Entomophthora</taxon>
    </lineage>
</organism>
<reference evidence="1" key="1">
    <citation type="submission" date="2022-04" db="EMBL/GenBank/DDBJ databases">
        <title>Genome of the entomopathogenic fungus Entomophthora muscae.</title>
        <authorList>
            <person name="Elya C."/>
            <person name="Lovett B.R."/>
            <person name="Lee E."/>
            <person name="Macias A.M."/>
            <person name="Hajek A.E."/>
            <person name="De Bivort B.L."/>
            <person name="Kasson M.T."/>
            <person name="De Fine Licht H.H."/>
            <person name="Stajich J.E."/>
        </authorList>
    </citation>
    <scope>NUCLEOTIDE SEQUENCE</scope>
    <source>
        <strain evidence="1">Berkeley</strain>
    </source>
</reference>
<comment type="caution">
    <text evidence="1">The sequence shown here is derived from an EMBL/GenBank/DDBJ whole genome shotgun (WGS) entry which is preliminary data.</text>
</comment>
<gene>
    <name evidence="1" type="ORF">DSO57_1024213</name>
</gene>
<name>A0ACC2U233_9FUNG</name>
<proteinExistence type="predicted"/>
<dbReference type="Proteomes" id="UP001165960">
    <property type="component" value="Unassembled WGS sequence"/>
</dbReference>
<keyword evidence="2" id="KW-1185">Reference proteome</keyword>
<dbReference type="EMBL" id="QTSX02001550">
    <property type="protein sequence ID" value="KAJ9080507.1"/>
    <property type="molecule type" value="Genomic_DNA"/>
</dbReference>
<evidence type="ECO:0000313" key="1">
    <source>
        <dbReference type="EMBL" id="KAJ9080507.1"/>
    </source>
</evidence>
<protein>
    <submittedName>
        <fullName evidence="1">Uncharacterized protein</fullName>
    </submittedName>
</protein>
<evidence type="ECO:0000313" key="2">
    <source>
        <dbReference type="Proteomes" id="UP001165960"/>
    </source>
</evidence>
<accession>A0ACC2U233</accession>